<name>A0A7G9RAV9_9ACTN</name>
<dbReference type="KEGG" id="nmes:H9L09_20215"/>
<protein>
    <submittedName>
        <fullName evidence="1">Uncharacterized protein</fullName>
    </submittedName>
</protein>
<sequence>MTNLVDVASAVVLPAMRAVFKDDEVSAFELSDSDELGGSVSLSLTARGETFRDLVVQGHVQGMTVEEWIERLRSNLVDFVAESRFGWGENRDAR</sequence>
<dbReference type="AlphaFoldDB" id="A0A7G9RAV9"/>
<evidence type="ECO:0000313" key="1">
    <source>
        <dbReference type="EMBL" id="QNN52734.1"/>
    </source>
</evidence>
<keyword evidence="2" id="KW-1185">Reference proteome</keyword>
<proteinExistence type="predicted"/>
<dbReference type="Proteomes" id="UP000515947">
    <property type="component" value="Chromosome"/>
</dbReference>
<organism evidence="1 2">
    <name type="scientific">Nocardioides mesophilus</name>
    <dbReference type="NCBI Taxonomy" id="433659"/>
    <lineage>
        <taxon>Bacteria</taxon>
        <taxon>Bacillati</taxon>
        <taxon>Actinomycetota</taxon>
        <taxon>Actinomycetes</taxon>
        <taxon>Propionibacteriales</taxon>
        <taxon>Nocardioidaceae</taxon>
        <taxon>Nocardioides</taxon>
    </lineage>
</organism>
<accession>A0A7G9RAV9</accession>
<reference evidence="1 2" key="1">
    <citation type="submission" date="2020-08" db="EMBL/GenBank/DDBJ databases">
        <title>Genome sequence of Nocardioides mesophilus KACC 16243T.</title>
        <authorList>
            <person name="Hyun D.-W."/>
            <person name="Bae J.-W."/>
        </authorList>
    </citation>
    <scope>NUCLEOTIDE SEQUENCE [LARGE SCALE GENOMIC DNA]</scope>
    <source>
        <strain evidence="1 2">KACC 16243</strain>
    </source>
</reference>
<dbReference type="RefSeq" id="WP_187578576.1">
    <property type="nucleotide sequence ID" value="NZ_CP060713.1"/>
</dbReference>
<gene>
    <name evidence="1" type="ORF">H9L09_20215</name>
</gene>
<dbReference type="EMBL" id="CP060713">
    <property type="protein sequence ID" value="QNN52734.1"/>
    <property type="molecule type" value="Genomic_DNA"/>
</dbReference>
<evidence type="ECO:0000313" key="2">
    <source>
        <dbReference type="Proteomes" id="UP000515947"/>
    </source>
</evidence>